<feature type="signal peptide" evidence="1">
    <location>
        <begin position="1"/>
        <end position="18"/>
    </location>
</feature>
<feature type="chain" id="PRO_5046849320" evidence="1">
    <location>
        <begin position="19"/>
        <end position="546"/>
    </location>
</feature>
<reference evidence="3" key="1">
    <citation type="journal article" date="2019" name="Int. J. Syst. Evol. Microbiol.">
        <title>The Global Catalogue of Microorganisms (GCM) 10K type strain sequencing project: providing services to taxonomists for standard genome sequencing and annotation.</title>
        <authorList>
            <consortium name="The Broad Institute Genomics Platform"/>
            <consortium name="The Broad Institute Genome Sequencing Center for Infectious Disease"/>
            <person name="Wu L."/>
            <person name="Ma J."/>
        </authorList>
    </citation>
    <scope>NUCLEOTIDE SEQUENCE [LARGE SCALE GENOMIC DNA]</scope>
    <source>
        <strain evidence="3">JCM 15443</strain>
    </source>
</reference>
<dbReference type="RefSeq" id="WP_188904979.1">
    <property type="nucleotide sequence ID" value="NZ_BMOM01000031.1"/>
</dbReference>
<comment type="caution">
    <text evidence="2">The sequence shown here is derived from an EMBL/GenBank/DDBJ whole genome shotgun (WGS) entry which is preliminary data.</text>
</comment>
<keyword evidence="1" id="KW-0732">Signal</keyword>
<sequence length="546" mass="58710">MHYWKLGAALALSLGLAACNTTVTPNLTPAYIEPQNCPVEDPCEGPPPPSEPEVILSPNTRILDSAVQSYDPATGRLVLTSTGVTAAYAVGHIVVGDVTPNTPAGVPPRRITSVTNSGGTVVLSTQEAGLTDAVQDGEVNFTRTLTVNDIAEETTSGMVATALNGQSLLSALAVSCTTSGTIYSANFTKSIGSAVVLNGCARVGLDTTLNLRINHFKLQSFEASLKMSEEAQLELALKPFADDAEWELGRIRFKPITVSLGPVPIVMTPYVVFVAGVNGTVSANVSYKVIQNASYTTGLKYTNGTLNKINLRTSFFQAPDPIHDNPLTGNAKGYLDIKPGLNFYSTVALATAQGDVIGTVRGYIKADFDTSRNPVWQITAGPQFCISYKTKLNALFGLVDETWSGNECSNELRAFERNSSTGTGIQNPSPYQSWNNVSLVFTNTYGDIEIYKTDPGMQETMVIRLAGNNTFDLTPFVHATKTTEFRIKSISKKPGTFSSYQRKIDMSLFGNGDLVWDAPAINCTSCSSADVYRFKVNKSIAFFQIQ</sequence>
<keyword evidence="3" id="KW-1185">Reference proteome</keyword>
<evidence type="ECO:0000313" key="3">
    <source>
        <dbReference type="Proteomes" id="UP000661918"/>
    </source>
</evidence>
<organism evidence="2 3">
    <name type="scientific">Deinococcus aerophilus</name>
    <dbReference type="NCBI Taxonomy" id="522488"/>
    <lineage>
        <taxon>Bacteria</taxon>
        <taxon>Thermotogati</taxon>
        <taxon>Deinococcota</taxon>
        <taxon>Deinococci</taxon>
        <taxon>Deinococcales</taxon>
        <taxon>Deinococcaceae</taxon>
        <taxon>Deinococcus</taxon>
    </lineage>
</organism>
<name>A0ABQ2GX99_9DEIO</name>
<dbReference type="Proteomes" id="UP000661918">
    <property type="component" value="Unassembled WGS sequence"/>
</dbReference>
<dbReference type="PROSITE" id="PS51257">
    <property type="entry name" value="PROKAR_LIPOPROTEIN"/>
    <property type="match status" value="1"/>
</dbReference>
<accession>A0ABQ2GX99</accession>
<protein>
    <submittedName>
        <fullName evidence="2">Uncharacterized protein</fullName>
    </submittedName>
</protein>
<dbReference type="EMBL" id="BMOM01000031">
    <property type="protein sequence ID" value="GGM18342.1"/>
    <property type="molecule type" value="Genomic_DNA"/>
</dbReference>
<gene>
    <name evidence="2" type="ORF">GCM10010841_28050</name>
</gene>
<evidence type="ECO:0000313" key="2">
    <source>
        <dbReference type="EMBL" id="GGM18342.1"/>
    </source>
</evidence>
<proteinExistence type="predicted"/>
<evidence type="ECO:0000256" key="1">
    <source>
        <dbReference type="SAM" id="SignalP"/>
    </source>
</evidence>